<gene>
    <name evidence="2" type="ORF">NFX46_16405</name>
</gene>
<feature type="region of interest" description="Disordered" evidence="1">
    <location>
        <begin position="35"/>
        <end position="57"/>
    </location>
</feature>
<evidence type="ECO:0000313" key="3">
    <source>
        <dbReference type="Proteomes" id="UP001056374"/>
    </source>
</evidence>
<proteinExistence type="predicted"/>
<name>A0ABY4Z8C7_9ACTN</name>
<keyword evidence="3" id="KW-1185">Reference proteome</keyword>
<feature type="compositionally biased region" description="Basic and acidic residues" evidence="1">
    <location>
        <begin position="45"/>
        <end position="57"/>
    </location>
</feature>
<dbReference type="Proteomes" id="UP001056374">
    <property type="component" value="Chromosome"/>
</dbReference>
<protein>
    <submittedName>
        <fullName evidence="2">Uncharacterized protein</fullName>
    </submittedName>
</protein>
<evidence type="ECO:0000256" key="1">
    <source>
        <dbReference type="SAM" id="MobiDB-lite"/>
    </source>
</evidence>
<accession>A0ABY4Z8C7</accession>
<evidence type="ECO:0000313" key="2">
    <source>
        <dbReference type="EMBL" id="USQ85226.1"/>
    </source>
</evidence>
<organism evidence="2 3">
    <name type="scientific">Streptomyces phaeoluteigriseus</name>
    <dbReference type="NCBI Taxonomy" id="114686"/>
    <lineage>
        <taxon>Bacteria</taxon>
        <taxon>Bacillati</taxon>
        <taxon>Actinomycetota</taxon>
        <taxon>Actinomycetes</taxon>
        <taxon>Kitasatosporales</taxon>
        <taxon>Streptomycetaceae</taxon>
        <taxon>Streptomyces</taxon>
        <taxon>Streptomyces aurantiacus group</taxon>
    </lineage>
</organism>
<dbReference type="EMBL" id="CP099468">
    <property type="protein sequence ID" value="USQ85226.1"/>
    <property type="molecule type" value="Genomic_DNA"/>
</dbReference>
<reference evidence="2" key="1">
    <citation type="submission" date="2022-06" db="EMBL/GenBank/DDBJ databases">
        <title>Complete genome sequence of soil microorganisms Streptomyces sp. Qhu-M197 isolated from Alpine meadows habitats on the Tibetan Plateau.</title>
        <authorList>
            <person name="Zhang B."/>
            <person name="Xiang X."/>
            <person name="Fan J."/>
        </authorList>
    </citation>
    <scope>NUCLEOTIDE SEQUENCE</scope>
    <source>
        <strain evidence="2">Qhu-M197</strain>
    </source>
</reference>
<sequence>MRAPHAALHGTDRLAFRYRLAFRFGSTRAIRVPPGDETFSTTCRRGRDAAPDAQFDR</sequence>
<dbReference type="RefSeq" id="WP_252550039.1">
    <property type="nucleotide sequence ID" value="NZ_CP099468.1"/>
</dbReference>